<comment type="caution">
    <text evidence="3">The sequence shown here is derived from an EMBL/GenBank/DDBJ whole genome shotgun (WGS) entry which is preliminary data.</text>
</comment>
<keyword evidence="4" id="KW-1185">Reference proteome</keyword>
<sequence length="414" mass="44272">MRNWAGNVEYSSDDLRIPGTLEELQDLVAGASRVRATGTRHSFSRVVDTTGTLVSTAGLGLALEVDEASGTAWVPAAATFADIVPALDRAGWALHNMGSLPHISVGGACATGTHGSGVRNGCLASRVVGVELVTGTGELVTSLGGAPEFPGMVLSLGSLGVATRLALRLERAYDVRQEVVLDVPVATVVDEVVEILGAAYSVSLFASFSDPAVVDSVWLKHRGATGVDRGEVWGGRRAETNVHPILGISADAATDQLGTSGPWHERLPHFKPSFTPSAGDEIQSEFFVPLASASDVVAALAARSQEFAPALQVMEIRAVAADHMWLSPFQDRETLAVHATWVSDLAAVRPALERLEHILQPFGPRPHWGKYFVGFDRDRVGSTYPRLPDFRDLAERLDPERRFVNDFVEGLGLR</sequence>
<dbReference type="SUPFAM" id="SSF56176">
    <property type="entry name" value="FAD-binding/transporter-associated domain-like"/>
    <property type="match status" value="1"/>
</dbReference>
<organism evidence="3 4">
    <name type="scientific">Nocardioides taihuensis</name>
    <dbReference type="NCBI Taxonomy" id="1835606"/>
    <lineage>
        <taxon>Bacteria</taxon>
        <taxon>Bacillati</taxon>
        <taxon>Actinomycetota</taxon>
        <taxon>Actinomycetes</taxon>
        <taxon>Propionibacteriales</taxon>
        <taxon>Nocardioidaceae</taxon>
        <taxon>Nocardioides</taxon>
    </lineage>
</organism>
<gene>
    <name evidence="3" type="ORF">ACFPGP_00780</name>
</gene>
<evidence type="ECO:0000259" key="2">
    <source>
        <dbReference type="PROSITE" id="PS51387"/>
    </source>
</evidence>
<dbReference type="InterPro" id="IPR036318">
    <property type="entry name" value="FAD-bd_PCMH-like_sf"/>
</dbReference>
<proteinExistence type="predicted"/>
<protein>
    <submittedName>
        <fullName evidence="3">FAD-binding protein</fullName>
    </submittedName>
</protein>
<dbReference type="InterPro" id="IPR007173">
    <property type="entry name" value="ALO_C"/>
</dbReference>
<feature type="domain" description="FAD-binding PCMH-type" evidence="2">
    <location>
        <begin position="8"/>
        <end position="172"/>
    </location>
</feature>
<dbReference type="PANTHER" id="PTHR43762">
    <property type="entry name" value="L-GULONOLACTONE OXIDASE"/>
    <property type="match status" value="1"/>
</dbReference>
<name>A0ABW0BDQ7_9ACTN</name>
<dbReference type="PROSITE" id="PS51387">
    <property type="entry name" value="FAD_PCMH"/>
    <property type="match status" value="1"/>
</dbReference>
<dbReference type="InterPro" id="IPR016169">
    <property type="entry name" value="FAD-bd_PCMH_sub2"/>
</dbReference>
<dbReference type="InterPro" id="IPR016171">
    <property type="entry name" value="Vanillyl_alc_oxidase_C-sub2"/>
</dbReference>
<dbReference type="Gene3D" id="3.30.70.2520">
    <property type="match status" value="1"/>
</dbReference>
<dbReference type="Gene3D" id="3.30.465.10">
    <property type="match status" value="1"/>
</dbReference>
<dbReference type="InterPro" id="IPR006094">
    <property type="entry name" value="Oxid_FAD_bind_N"/>
</dbReference>
<dbReference type="Pfam" id="PF04030">
    <property type="entry name" value="ALO"/>
    <property type="match status" value="1"/>
</dbReference>
<dbReference type="InterPro" id="IPR010031">
    <property type="entry name" value="FAD_lactone_oxidase-like"/>
</dbReference>
<reference evidence="4" key="1">
    <citation type="journal article" date="2019" name="Int. J. Syst. Evol. Microbiol.">
        <title>The Global Catalogue of Microorganisms (GCM) 10K type strain sequencing project: providing services to taxonomists for standard genome sequencing and annotation.</title>
        <authorList>
            <consortium name="The Broad Institute Genomics Platform"/>
            <consortium name="The Broad Institute Genome Sequencing Center for Infectious Disease"/>
            <person name="Wu L."/>
            <person name="Ma J."/>
        </authorList>
    </citation>
    <scope>NUCLEOTIDE SEQUENCE [LARGE SCALE GENOMIC DNA]</scope>
    <source>
        <strain evidence="4">DFY41</strain>
    </source>
</reference>
<accession>A0ABW0BDQ7</accession>
<evidence type="ECO:0000256" key="1">
    <source>
        <dbReference type="ARBA" id="ARBA00023002"/>
    </source>
</evidence>
<keyword evidence="1" id="KW-0560">Oxidoreductase</keyword>
<dbReference type="PANTHER" id="PTHR43762:SF1">
    <property type="entry name" value="D-ARABINONO-1,4-LACTONE OXIDASE"/>
    <property type="match status" value="1"/>
</dbReference>
<dbReference type="Gene3D" id="3.30.70.2530">
    <property type="match status" value="1"/>
</dbReference>
<dbReference type="EMBL" id="JBHSKD010000002">
    <property type="protein sequence ID" value="MFC5175182.1"/>
    <property type="molecule type" value="Genomic_DNA"/>
</dbReference>
<evidence type="ECO:0000313" key="4">
    <source>
        <dbReference type="Proteomes" id="UP001596087"/>
    </source>
</evidence>
<dbReference type="Pfam" id="PF01565">
    <property type="entry name" value="FAD_binding_4"/>
    <property type="match status" value="1"/>
</dbReference>
<dbReference type="Gene3D" id="3.30.43.10">
    <property type="entry name" value="Uridine Diphospho-n-acetylenolpyruvylglucosamine Reductase, domain 2"/>
    <property type="match status" value="1"/>
</dbReference>
<dbReference type="InterPro" id="IPR016166">
    <property type="entry name" value="FAD-bd_PCMH"/>
</dbReference>
<dbReference type="Proteomes" id="UP001596087">
    <property type="component" value="Unassembled WGS sequence"/>
</dbReference>
<dbReference type="PIRSF" id="PIRSF000136">
    <property type="entry name" value="LGO_GLO"/>
    <property type="match status" value="1"/>
</dbReference>
<dbReference type="InterPro" id="IPR016167">
    <property type="entry name" value="FAD-bd_PCMH_sub1"/>
</dbReference>
<dbReference type="RefSeq" id="WP_378585547.1">
    <property type="nucleotide sequence ID" value="NZ_JBHSKD010000002.1"/>
</dbReference>
<dbReference type="Gene3D" id="1.10.45.10">
    <property type="entry name" value="Vanillyl-alcohol Oxidase, Chain A, domain 4"/>
    <property type="match status" value="1"/>
</dbReference>
<evidence type="ECO:0000313" key="3">
    <source>
        <dbReference type="EMBL" id="MFC5175182.1"/>
    </source>
</evidence>